<evidence type="ECO:0000313" key="2">
    <source>
        <dbReference type="EMBL" id="MDD7963151.1"/>
    </source>
</evidence>
<reference evidence="2 3" key="1">
    <citation type="submission" date="2023-02" db="EMBL/GenBank/DDBJ databases">
        <title>Study of novel species of the Microbacterium genus.</title>
        <authorList>
            <person name="Arroyo-Herrera I."/>
            <person name="Roman-Ponce B."/>
            <person name="Vasquez-Murrieta M.S."/>
        </authorList>
    </citation>
    <scope>NUCLEOTIDE SEQUENCE [LARGE SCALE GENOMIC DNA]</scope>
    <source>
        <strain evidence="2 3">NE1TT3</strain>
    </source>
</reference>
<name>A0ABT5SLZ0_9MICO</name>
<dbReference type="Proteomes" id="UP001218170">
    <property type="component" value="Unassembled WGS sequence"/>
</dbReference>
<keyword evidence="1" id="KW-1133">Transmembrane helix</keyword>
<accession>A0ABT5SLZ0</accession>
<sequence length="119" mass="12904">MSIHEKVSRRVRRWDADVVVDPAITRAQWRAVRRRVRGPVAVGLGLSAVLGLGVLLIAFGWGWEERTMRVVTFGGVVTVALILAFVTVAVTRARSTLPQRHPALFTSRRATSGSGGDSG</sequence>
<evidence type="ECO:0000256" key="1">
    <source>
        <dbReference type="SAM" id="Phobius"/>
    </source>
</evidence>
<feature type="transmembrane region" description="Helical" evidence="1">
    <location>
        <begin position="69"/>
        <end position="90"/>
    </location>
</feature>
<dbReference type="EMBL" id="JAQZCI010000003">
    <property type="protein sequence ID" value="MDD7963151.1"/>
    <property type="molecule type" value="Genomic_DNA"/>
</dbReference>
<feature type="transmembrane region" description="Helical" evidence="1">
    <location>
        <begin position="40"/>
        <end position="63"/>
    </location>
</feature>
<evidence type="ECO:0000313" key="3">
    <source>
        <dbReference type="Proteomes" id="UP001218170"/>
    </source>
</evidence>
<keyword evidence="1" id="KW-0472">Membrane</keyword>
<keyword evidence="1" id="KW-0812">Transmembrane</keyword>
<proteinExistence type="predicted"/>
<organism evidence="2 3">
    <name type="scientific">Microbacterium thalli</name>
    <dbReference type="NCBI Taxonomy" id="3027921"/>
    <lineage>
        <taxon>Bacteria</taxon>
        <taxon>Bacillati</taxon>
        <taxon>Actinomycetota</taxon>
        <taxon>Actinomycetes</taxon>
        <taxon>Micrococcales</taxon>
        <taxon>Microbacteriaceae</taxon>
        <taxon>Microbacterium</taxon>
    </lineage>
</organism>
<dbReference type="RefSeq" id="WP_274264821.1">
    <property type="nucleotide sequence ID" value="NZ_JAQZCI010000003.1"/>
</dbReference>
<gene>
    <name evidence="2" type="ORF">PUW80_12415</name>
</gene>
<protein>
    <submittedName>
        <fullName evidence="2">Uncharacterized protein</fullName>
    </submittedName>
</protein>
<keyword evidence="3" id="KW-1185">Reference proteome</keyword>
<comment type="caution">
    <text evidence="2">The sequence shown here is derived from an EMBL/GenBank/DDBJ whole genome shotgun (WGS) entry which is preliminary data.</text>
</comment>